<reference evidence="6 7" key="1">
    <citation type="journal article" date="2022" name="Nat. Ecol. Evol.">
        <title>A masculinizing supergene underlies an exaggerated male reproductive morph in a spider.</title>
        <authorList>
            <person name="Hendrickx F."/>
            <person name="De Corte Z."/>
            <person name="Sonet G."/>
            <person name="Van Belleghem S.M."/>
            <person name="Kostlbacher S."/>
            <person name="Vangestel C."/>
        </authorList>
    </citation>
    <scope>NUCLEOTIDE SEQUENCE [LARGE SCALE GENOMIC DNA]</scope>
    <source>
        <strain evidence="6">W744_W776</strain>
    </source>
</reference>
<keyword evidence="4" id="KW-0411">Iron-sulfur</keyword>
<protein>
    <recommendedName>
        <fullName evidence="8">Ferredoxin</fullName>
    </recommendedName>
</protein>
<dbReference type="AlphaFoldDB" id="A0AAV6VK59"/>
<evidence type="ECO:0000256" key="5">
    <source>
        <dbReference type="ARBA" id="ARBA00034078"/>
    </source>
</evidence>
<keyword evidence="7" id="KW-1185">Reference proteome</keyword>
<evidence type="ECO:0008006" key="8">
    <source>
        <dbReference type="Google" id="ProtNLM"/>
    </source>
</evidence>
<dbReference type="GO" id="GO:0009055">
    <property type="term" value="F:electron transfer activity"/>
    <property type="evidence" value="ECO:0007669"/>
    <property type="project" value="TreeGrafter"/>
</dbReference>
<dbReference type="PANTHER" id="PTHR23426">
    <property type="entry name" value="FERREDOXIN/ADRENODOXIN"/>
    <property type="match status" value="1"/>
</dbReference>
<dbReference type="PRINTS" id="PR00355">
    <property type="entry name" value="ADRENODOXIN"/>
</dbReference>
<organism evidence="6 7">
    <name type="scientific">Oedothorax gibbosus</name>
    <dbReference type="NCBI Taxonomy" id="931172"/>
    <lineage>
        <taxon>Eukaryota</taxon>
        <taxon>Metazoa</taxon>
        <taxon>Ecdysozoa</taxon>
        <taxon>Arthropoda</taxon>
        <taxon>Chelicerata</taxon>
        <taxon>Arachnida</taxon>
        <taxon>Araneae</taxon>
        <taxon>Araneomorphae</taxon>
        <taxon>Entelegynae</taxon>
        <taxon>Araneoidea</taxon>
        <taxon>Linyphiidae</taxon>
        <taxon>Erigoninae</taxon>
        <taxon>Oedothorax</taxon>
    </lineage>
</organism>
<dbReference type="GO" id="GO:0046872">
    <property type="term" value="F:metal ion binding"/>
    <property type="evidence" value="ECO:0007669"/>
    <property type="project" value="UniProtKB-KW"/>
</dbReference>
<comment type="caution">
    <text evidence="6">The sequence shown here is derived from an EMBL/GenBank/DDBJ whole genome shotgun (WGS) entry which is preliminary data.</text>
</comment>
<name>A0AAV6VK59_9ARAC</name>
<evidence type="ECO:0000256" key="4">
    <source>
        <dbReference type="ARBA" id="ARBA00023014"/>
    </source>
</evidence>
<dbReference type="GO" id="GO:0005739">
    <property type="term" value="C:mitochondrion"/>
    <property type="evidence" value="ECO:0007669"/>
    <property type="project" value="TreeGrafter"/>
</dbReference>
<accession>A0AAV6VK59</accession>
<keyword evidence="1" id="KW-0001">2Fe-2S</keyword>
<dbReference type="Proteomes" id="UP000827092">
    <property type="component" value="Unassembled WGS sequence"/>
</dbReference>
<gene>
    <name evidence="6" type="ORF">JTE90_004336</name>
</gene>
<evidence type="ECO:0000313" key="6">
    <source>
        <dbReference type="EMBL" id="KAG8197069.1"/>
    </source>
</evidence>
<dbReference type="InterPro" id="IPR001055">
    <property type="entry name" value="Adrenodoxin-like"/>
</dbReference>
<evidence type="ECO:0000256" key="3">
    <source>
        <dbReference type="ARBA" id="ARBA00023004"/>
    </source>
</evidence>
<dbReference type="PANTHER" id="PTHR23426:SF65">
    <property type="entry name" value="FERREDOXIN-2, MITOCHONDRIAL"/>
    <property type="match status" value="1"/>
</dbReference>
<comment type="cofactor">
    <cofactor evidence="5">
        <name>[2Fe-2S] cluster</name>
        <dbReference type="ChEBI" id="CHEBI:190135"/>
    </cofactor>
</comment>
<dbReference type="EMBL" id="JAFNEN010000059">
    <property type="protein sequence ID" value="KAG8197069.1"/>
    <property type="molecule type" value="Genomic_DNA"/>
</dbReference>
<evidence type="ECO:0000256" key="1">
    <source>
        <dbReference type="ARBA" id="ARBA00022714"/>
    </source>
</evidence>
<dbReference type="GO" id="GO:0051537">
    <property type="term" value="F:2 iron, 2 sulfur cluster binding"/>
    <property type="evidence" value="ECO:0007669"/>
    <property type="project" value="UniProtKB-KW"/>
</dbReference>
<dbReference type="InterPro" id="IPR012675">
    <property type="entry name" value="Beta-grasp_dom_sf"/>
</dbReference>
<dbReference type="GO" id="GO:0140647">
    <property type="term" value="P:P450-containing electron transport chain"/>
    <property type="evidence" value="ECO:0007669"/>
    <property type="project" value="InterPro"/>
</dbReference>
<proteinExistence type="predicted"/>
<keyword evidence="2" id="KW-0479">Metal-binding</keyword>
<dbReference type="SUPFAM" id="SSF54292">
    <property type="entry name" value="2Fe-2S ferredoxin-like"/>
    <property type="match status" value="1"/>
</dbReference>
<dbReference type="Gene3D" id="3.10.20.30">
    <property type="match status" value="1"/>
</dbReference>
<sequence length="137" mass="15352">MQITNFRSLFLSSRLEKSVMITFVKDDGTEVKRRAQIGKKLQDLVKVEDDPDIPGYGSCLGVTACSTCHVILSKEIFEKLEPVTSDEEDILVFAPDYCETSRLGCHVTITKDMDGLVVRVPSAKRDLRVKDLNKTIT</sequence>
<evidence type="ECO:0000313" key="7">
    <source>
        <dbReference type="Proteomes" id="UP000827092"/>
    </source>
</evidence>
<evidence type="ECO:0000256" key="2">
    <source>
        <dbReference type="ARBA" id="ARBA00022723"/>
    </source>
</evidence>
<dbReference type="InterPro" id="IPR036010">
    <property type="entry name" value="2Fe-2S_ferredoxin-like_sf"/>
</dbReference>
<keyword evidence="3" id="KW-0408">Iron</keyword>